<dbReference type="EMBL" id="VLKK01000001">
    <property type="protein sequence ID" value="TWH97791.1"/>
    <property type="molecule type" value="Genomic_DNA"/>
</dbReference>
<sequence length="686" mass="74225">MSEKAVKSTGFLGRLRRDASGNTLAIVAAAIFPLAAMIGGGIDISRLYLTKTRLQQACDAGALAGRKAMSGITWTDANNIVAEQFFHMNFPDGRYGTGTTAVDYSASNTGAVTGTASVVVPMTLMSLFNMPDKTIHAECTADLQLPNTDVMFVLDTTLSMNDANPGDSQSRIAVLREAVSNFYTELQRVKPAGSHIRYGFVPYSGTVNVGTLLKPDWLQDNPIYDSREADGTADLTTTSTSGGGVQPDTITTYSSWEIFSGSSGQGTPYNGPAENCVAPANTQTDKTVNGSWTPSSSAVPRSRVNTRTRNGTTYTAKLLNGVCTITPTVYNNLVEKRTETVDKNPNAGEPIPVKETTTTTTYYQWIYKPIPYDISALKATDSNGNVKGSSFKAPVENGNVTGHPRDRTITWNASNGCIEERGNPYDMDVDLVPNPGQPETQWKPYLPRLVYGRNQTTTGYQQPALTGVRYPAAWLNRWAFSGSPQTKTRDVSITATNYYTPSVDLTQSGACPTVARKLSEIDANTLNTYLNSLTPAGFTYHDIGMLWGLRLMSPNGLFASEHAAAAASGKIARHLIFMTDGQTDTRIGAYDAWGVSAMARRRTPTDRVPTDDEQNEITETRLRELCTLAKNDKNITVWVIAFGTDLTSLLTNCASSGRAYQANNAAELTATFSQIASQIAQLRITK</sequence>
<dbReference type="InterPro" id="IPR028087">
    <property type="entry name" value="Tad_N"/>
</dbReference>
<dbReference type="InterPro" id="IPR036465">
    <property type="entry name" value="vWFA_dom_sf"/>
</dbReference>
<evidence type="ECO:0000256" key="1">
    <source>
        <dbReference type="SAM" id="MobiDB-lite"/>
    </source>
</evidence>
<evidence type="ECO:0000259" key="3">
    <source>
        <dbReference type="PROSITE" id="PS50234"/>
    </source>
</evidence>
<protein>
    <submittedName>
        <fullName evidence="4">Putative Flp pilus-assembly TadE/G-like protein</fullName>
    </submittedName>
</protein>
<evidence type="ECO:0000313" key="4">
    <source>
        <dbReference type="EMBL" id="TWH97791.1"/>
    </source>
</evidence>
<keyword evidence="2" id="KW-0812">Transmembrane</keyword>
<name>A0A562KQU6_SPHWJ</name>
<comment type="caution">
    <text evidence="4">The sequence shown here is derived from an EMBL/GenBank/DDBJ whole genome shotgun (WGS) entry which is preliminary data.</text>
</comment>
<feature type="region of interest" description="Disordered" evidence="1">
    <location>
        <begin position="225"/>
        <end position="248"/>
    </location>
</feature>
<dbReference type="RefSeq" id="WP_021243868.1">
    <property type="nucleotide sequence ID" value="NZ_JACIIY010000001.1"/>
</dbReference>
<reference evidence="4 5" key="1">
    <citation type="journal article" date="2015" name="Stand. Genomic Sci.">
        <title>Genomic Encyclopedia of Bacterial and Archaeal Type Strains, Phase III: the genomes of soil and plant-associated and newly described type strains.</title>
        <authorList>
            <person name="Whitman W.B."/>
            <person name="Woyke T."/>
            <person name="Klenk H.P."/>
            <person name="Zhou Y."/>
            <person name="Lilburn T.G."/>
            <person name="Beck B.J."/>
            <person name="De Vos P."/>
            <person name="Vandamme P."/>
            <person name="Eisen J.A."/>
            <person name="Garrity G."/>
            <person name="Hugenholtz P."/>
            <person name="Kyrpides N.C."/>
        </authorList>
    </citation>
    <scope>NUCLEOTIDE SEQUENCE [LARGE SCALE GENOMIC DNA]</scope>
    <source>
        <strain evidence="4 5">CGMCC 1.7748</strain>
    </source>
</reference>
<dbReference type="Pfam" id="PF13400">
    <property type="entry name" value="Tad"/>
    <property type="match status" value="1"/>
</dbReference>
<dbReference type="Proteomes" id="UP000316624">
    <property type="component" value="Unassembled WGS sequence"/>
</dbReference>
<keyword evidence="5" id="KW-1185">Reference proteome</keyword>
<accession>A0A562KQU6</accession>
<dbReference type="SUPFAM" id="SSF53300">
    <property type="entry name" value="vWA-like"/>
    <property type="match status" value="1"/>
</dbReference>
<keyword evidence="2" id="KW-1133">Transmembrane helix</keyword>
<feature type="region of interest" description="Disordered" evidence="1">
    <location>
        <begin position="282"/>
        <end position="304"/>
    </location>
</feature>
<dbReference type="AlphaFoldDB" id="A0A562KQU6"/>
<keyword evidence="2" id="KW-0472">Membrane</keyword>
<dbReference type="InterPro" id="IPR002035">
    <property type="entry name" value="VWF_A"/>
</dbReference>
<dbReference type="PROSITE" id="PS50234">
    <property type="entry name" value="VWFA"/>
    <property type="match status" value="1"/>
</dbReference>
<evidence type="ECO:0000256" key="2">
    <source>
        <dbReference type="SAM" id="Phobius"/>
    </source>
</evidence>
<feature type="transmembrane region" description="Helical" evidence="2">
    <location>
        <begin position="21"/>
        <end position="42"/>
    </location>
</feature>
<evidence type="ECO:0000313" key="5">
    <source>
        <dbReference type="Proteomes" id="UP000316624"/>
    </source>
</evidence>
<dbReference type="Gene3D" id="3.40.50.410">
    <property type="entry name" value="von Willebrand factor, type A domain"/>
    <property type="match status" value="2"/>
</dbReference>
<organism evidence="4 5">
    <name type="scientific">Sphingobium wenxiniae (strain DSM 21828 / CGMCC 1.7748 / JZ-1)</name>
    <dbReference type="NCBI Taxonomy" id="595605"/>
    <lineage>
        <taxon>Bacteria</taxon>
        <taxon>Pseudomonadati</taxon>
        <taxon>Pseudomonadota</taxon>
        <taxon>Alphaproteobacteria</taxon>
        <taxon>Sphingomonadales</taxon>
        <taxon>Sphingomonadaceae</taxon>
        <taxon>Sphingobium</taxon>
    </lineage>
</organism>
<proteinExistence type="predicted"/>
<gene>
    <name evidence="4" type="ORF">IQ35_00391</name>
</gene>
<feature type="domain" description="VWFA" evidence="3">
    <location>
        <begin position="149"/>
        <end position="208"/>
    </location>
</feature>